<feature type="compositionally biased region" description="Basic and acidic residues" evidence="1">
    <location>
        <begin position="444"/>
        <end position="455"/>
    </location>
</feature>
<evidence type="ECO:0000313" key="2">
    <source>
        <dbReference type="EMBL" id="KAF4758258.1"/>
    </source>
</evidence>
<feature type="compositionally biased region" description="Low complexity" evidence="1">
    <location>
        <begin position="470"/>
        <end position="501"/>
    </location>
</feature>
<organism evidence="2 3">
    <name type="scientific">Perkinsus olseni</name>
    <name type="common">Perkinsus atlanticus</name>
    <dbReference type="NCBI Taxonomy" id="32597"/>
    <lineage>
        <taxon>Eukaryota</taxon>
        <taxon>Sar</taxon>
        <taxon>Alveolata</taxon>
        <taxon>Perkinsozoa</taxon>
        <taxon>Perkinsea</taxon>
        <taxon>Perkinsida</taxon>
        <taxon>Perkinsidae</taxon>
        <taxon>Perkinsus</taxon>
    </lineage>
</organism>
<reference evidence="2 3" key="1">
    <citation type="submission" date="2020-04" db="EMBL/GenBank/DDBJ databases">
        <title>Perkinsus olseni comparative genomics.</title>
        <authorList>
            <person name="Bogema D.R."/>
        </authorList>
    </citation>
    <scope>NUCLEOTIDE SEQUENCE [LARGE SCALE GENOMIC DNA]</scope>
    <source>
        <strain evidence="2 3">ATCC PRA-207</strain>
    </source>
</reference>
<gene>
    <name evidence="2" type="ORF">FOZ63_018906</name>
</gene>
<evidence type="ECO:0000256" key="1">
    <source>
        <dbReference type="SAM" id="MobiDB-lite"/>
    </source>
</evidence>
<feature type="region of interest" description="Disordered" evidence="1">
    <location>
        <begin position="72"/>
        <end position="110"/>
    </location>
</feature>
<dbReference type="Proteomes" id="UP000553632">
    <property type="component" value="Unassembled WGS sequence"/>
</dbReference>
<comment type="caution">
    <text evidence="2">The sequence shown here is derived from an EMBL/GenBank/DDBJ whole genome shotgun (WGS) entry which is preliminary data.</text>
</comment>
<feature type="region of interest" description="Disordered" evidence="1">
    <location>
        <begin position="630"/>
        <end position="696"/>
    </location>
</feature>
<feature type="non-terminal residue" evidence="2">
    <location>
        <position position="1"/>
    </location>
</feature>
<dbReference type="AlphaFoldDB" id="A0A7J6UMN3"/>
<feature type="region of interest" description="Disordered" evidence="1">
    <location>
        <begin position="308"/>
        <end position="405"/>
    </location>
</feature>
<feature type="compositionally biased region" description="Low complexity" evidence="1">
    <location>
        <begin position="378"/>
        <end position="400"/>
    </location>
</feature>
<dbReference type="EMBL" id="JABANO010001661">
    <property type="protein sequence ID" value="KAF4758258.1"/>
    <property type="molecule type" value="Genomic_DNA"/>
</dbReference>
<sequence>STQIRDAVRAHLQAYEFAVAAAGPQGHDTPAVRSYRHRYLMATLRLPEPASAKPTRESYRCVNWPAHFARTKNGDSNLKRRSTGRRPSSTTRTRRDRRCSPQPRESPLVDRARQFDNFNVQVYDREDGVLIRATEALSTHRTVSGYVYISDGDLANLLSHYSGSHHYGAPTNDYKDTREFLRALCDSVTIKRSTTVAGKSLSIAFQSPEVYRSLNILGRAKHRDLPGRTAPGSLTPRAPLGRRLHEMRRRRFHRAQASSQQQQQHVHSAMTNTKTYYDNDGFHGFCSGGRGDPSLSAYYGEDLFSSEVEGDEMSEASSSRLTSPHRGFSPTLPEAAPRMNPSRRPSGGRRLFANTSGSGPKSARLLVPSSSGMVAANAAPRRASTSRGPSGRSRTRGVTSMPTAYPDDQLVGVEEALYWRQQRRPMDDSRGSAARGTGRILDRVCKIYRPTERPRPRSAFTNPQTGGTHQPRIQSSRSRPQSARRPASARSQPRPAAAAADDPSDQIDRYMRSLVDGAGHDRLGNLTRPISSKSRKHRREYHQPAAVEPGFVYDDPTEDPVLDSVEEILEDPQEVEEEALFTEEDLILEGPEDYRPQKFENDTFSGRSSQECSDAALFEQLSYEMNDYPLQYDESEDVSHTIAESAFEELPHSPSNSREPRPSSPPARRVPLGWRPSNEESGSVEISGGQGISPST</sequence>
<proteinExistence type="predicted"/>
<feature type="compositionally biased region" description="Basic and acidic residues" evidence="1">
    <location>
        <begin position="592"/>
        <end position="601"/>
    </location>
</feature>
<feature type="region of interest" description="Disordered" evidence="1">
    <location>
        <begin position="587"/>
        <end position="611"/>
    </location>
</feature>
<evidence type="ECO:0000313" key="3">
    <source>
        <dbReference type="Proteomes" id="UP000553632"/>
    </source>
</evidence>
<feature type="compositionally biased region" description="Polar residues" evidence="1">
    <location>
        <begin position="602"/>
        <end position="611"/>
    </location>
</feature>
<name>A0A7J6UMN3_PEROL</name>
<feature type="region of interest" description="Disordered" evidence="1">
    <location>
        <begin position="444"/>
        <end position="506"/>
    </location>
</feature>
<protein>
    <submittedName>
        <fullName evidence="2">Uncharacterized protein</fullName>
    </submittedName>
</protein>
<feature type="compositionally biased region" description="Polar residues" evidence="1">
    <location>
        <begin position="459"/>
        <end position="468"/>
    </location>
</feature>
<feature type="region of interest" description="Disordered" evidence="1">
    <location>
        <begin position="518"/>
        <end position="539"/>
    </location>
</feature>
<keyword evidence="3" id="KW-1185">Reference proteome</keyword>
<accession>A0A7J6UMN3</accession>